<keyword evidence="3" id="KW-0812">Transmembrane</keyword>
<evidence type="ECO:0000313" key="6">
    <source>
        <dbReference type="EMBL" id="HJA07394.1"/>
    </source>
</evidence>
<dbReference type="Gene3D" id="1.25.40.10">
    <property type="entry name" value="Tetratricopeptide repeat domain"/>
    <property type="match status" value="1"/>
</dbReference>
<dbReference type="AlphaFoldDB" id="A0A9D2KJ13"/>
<dbReference type="InterPro" id="IPR059177">
    <property type="entry name" value="GH29D-like_dom"/>
</dbReference>
<reference evidence="6" key="2">
    <citation type="submission" date="2021-04" db="EMBL/GenBank/DDBJ databases">
        <authorList>
            <person name="Gilroy R."/>
        </authorList>
    </citation>
    <scope>NUCLEOTIDE SEQUENCE</scope>
    <source>
        <strain evidence="6">ChiSjej2B20-11307</strain>
    </source>
</reference>
<feature type="repeat" description="TPR" evidence="1">
    <location>
        <begin position="218"/>
        <end position="251"/>
    </location>
</feature>
<sequence length="460" mass="51320">MICVHCGADIPDGELVCPNCGAEVQIVPDYNPLEDVLAREVRGSVEGATRQIRTDDIRRYRRENAEQNINCTRVLSQNELDRIREERRTGVRNGAEGSQSQSARRNTGEMRRERQNTGEVRRQRQNTGNTGGMRKRQDTEELRRSRQQKRLEAAKRKRRNLLITLFCIVALIGIGIYVAYQNSYTGMIRKGYRALQTKDYTAAERYFDRAIVKDKSKPEAYTGYAEIYIDQNDLESAEQVFLGAIETQPTNENLYQAAIDFYMDTEQPAKISALLKDCEDENVLAAVSDYISTAPDFTPDEGTYSEVQEITLSSSTQGDIYYTLDGSEPTAETGTKYAEPILLQTEGEVEVKAIVVNSKGIPSVTASKKYIIEFPIADAPAVTPSTGQYSGAEQITISVPEGYTAYYTMDGSTPTTSSSKYTGPVEMPANTRTIFNAILVNDQNGKSTEVTTRNYITASE</sequence>
<accession>A0A9D2KJ13</accession>
<evidence type="ECO:0000256" key="1">
    <source>
        <dbReference type="PROSITE-ProRule" id="PRU00339"/>
    </source>
</evidence>
<dbReference type="InterPro" id="IPR019734">
    <property type="entry name" value="TPR_rpt"/>
</dbReference>
<feature type="region of interest" description="Disordered" evidence="2">
    <location>
        <begin position="84"/>
        <end position="153"/>
    </location>
</feature>
<dbReference type="Pfam" id="PF14559">
    <property type="entry name" value="TPR_19"/>
    <property type="match status" value="1"/>
</dbReference>
<dbReference type="Pfam" id="PF13240">
    <property type="entry name" value="Zn_Ribbon_1"/>
    <property type="match status" value="1"/>
</dbReference>
<protein>
    <submittedName>
        <fullName evidence="6">Chitobiase/beta-hexosaminidase C-terminal domain-containing protein</fullName>
    </submittedName>
</protein>
<reference evidence="6" key="1">
    <citation type="journal article" date="2021" name="PeerJ">
        <title>Extensive microbial diversity within the chicken gut microbiome revealed by metagenomics and culture.</title>
        <authorList>
            <person name="Gilroy R."/>
            <person name="Ravi A."/>
            <person name="Getino M."/>
            <person name="Pursley I."/>
            <person name="Horton D.L."/>
            <person name="Alikhan N.F."/>
            <person name="Baker D."/>
            <person name="Gharbi K."/>
            <person name="Hall N."/>
            <person name="Watson M."/>
            <person name="Adriaenssens E.M."/>
            <person name="Foster-Nyarko E."/>
            <person name="Jarju S."/>
            <person name="Secka A."/>
            <person name="Antonio M."/>
            <person name="Oren A."/>
            <person name="Chaudhuri R.R."/>
            <person name="La Ragione R."/>
            <person name="Hildebrand F."/>
            <person name="Pallen M.J."/>
        </authorList>
    </citation>
    <scope>NUCLEOTIDE SEQUENCE</scope>
    <source>
        <strain evidence="6">ChiSjej2B20-11307</strain>
    </source>
</reference>
<feature type="domain" description="GH29D-like beta-sandwich" evidence="5">
    <location>
        <begin position="384"/>
        <end position="452"/>
    </location>
</feature>
<name>A0A9D2KJ13_9FIRM</name>
<keyword evidence="1" id="KW-0802">TPR repeat</keyword>
<dbReference type="EMBL" id="DXAK01000046">
    <property type="protein sequence ID" value="HJA07394.1"/>
    <property type="molecule type" value="Genomic_DNA"/>
</dbReference>
<organism evidence="6 7">
    <name type="scientific">Candidatus Mediterraneibacter pullicola</name>
    <dbReference type="NCBI Taxonomy" id="2838682"/>
    <lineage>
        <taxon>Bacteria</taxon>
        <taxon>Bacillati</taxon>
        <taxon>Bacillota</taxon>
        <taxon>Clostridia</taxon>
        <taxon>Lachnospirales</taxon>
        <taxon>Lachnospiraceae</taxon>
        <taxon>Mediterraneibacter</taxon>
    </lineage>
</organism>
<feature type="domain" description="Zinc-ribbon" evidence="4">
    <location>
        <begin position="3"/>
        <end position="24"/>
    </location>
</feature>
<dbReference type="InterPro" id="IPR026870">
    <property type="entry name" value="Zinc_ribbon_dom"/>
</dbReference>
<evidence type="ECO:0000256" key="2">
    <source>
        <dbReference type="SAM" id="MobiDB-lite"/>
    </source>
</evidence>
<dbReference type="PROSITE" id="PS50005">
    <property type="entry name" value="TPR"/>
    <property type="match status" value="1"/>
</dbReference>
<feature type="domain" description="GH29D-like beta-sandwich" evidence="5">
    <location>
        <begin position="299"/>
        <end position="365"/>
    </location>
</feature>
<dbReference type="Pfam" id="PF13290">
    <property type="entry name" value="CHB_HEX_C_1"/>
    <property type="match status" value="2"/>
</dbReference>
<evidence type="ECO:0000259" key="5">
    <source>
        <dbReference type="Pfam" id="PF13290"/>
    </source>
</evidence>
<proteinExistence type="predicted"/>
<keyword evidence="3" id="KW-1133">Transmembrane helix</keyword>
<feature type="compositionally biased region" description="Basic and acidic residues" evidence="2">
    <location>
        <begin position="106"/>
        <end position="122"/>
    </location>
</feature>
<feature type="compositionally biased region" description="Basic and acidic residues" evidence="2">
    <location>
        <begin position="135"/>
        <end position="153"/>
    </location>
</feature>
<keyword evidence="3" id="KW-0472">Membrane</keyword>
<dbReference type="SUPFAM" id="SSF48452">
    <property type="entry name" value="TPR-like"/>
    <property type="match status" value="1"/>
</dbReference>
<feature type="transmembrane region" description="Helical" evidence="3">
    <location>
        <begin position="160"/>
        <end position="180"/>
    </location>
</feature>
<comment type="caution">
    <text evidence="6">The sequence shown here is derived from an EMBL/GenBank/DDBJ whole genome shotgun (WGS) entry which is preliminary data.</text>
</comment>
<evidence type="ECO:0000259" key="4">
    <source>
        <dbReference type="Pfam" id="PF13240"/>
    </source>
</evidence>
<dbReference type="Proteomes" id="UP000824223">
    <property type="component" value="Unassembled WGS sequence"/>
</dbReference>
<feature type="compositionally biased region" description="Polar residues" evidence="2">
    <location>
        <begin position="96"/>
        <end position="105"/>
    </location>
</feature>
<dbReference type="InterPro" id="IPR011990">
    <property type="entry name" value="TPR-like_helical_dom_sf"/>
</dbReference>
<gene>
    <name evidence="6" type="ORF">H9798_09690</name>
</gene>
<evidence type="ECO:0000256" key="3">
    <source>
        <dbReference type="SAM" id="Phobius"/>
    </source>
</evidence>
<evidence type="ECO:0000313" key="7">
    <source>
        <dbReference type="Proteomes" id="UP000824223"/>
    </source>
</evidence>